<feature type="domain" description="Fe/B12 periplasmic-binding" evidence="2">
    <location>
        <begin position="25"/>
        <end position="210"/>
    </location>
</feature>
<dbReference type="Gene3D" id="3.40.50.1980">
    <property type="entry name" value="Nitrogenase molybdenum iron protein domain"/>
    <property type="match status" value="2"/>
</dbReference>
<evidence type="ECO:0000313" key="4">
    <source>
        <dbReference type="Proteomes" id="UP001310022"/>
    </source>
</evidence>
<protein>
    <submittedName>
        <fullName evidence="3">Iron ABC transporter</fullName>
    </submittedName>
</protein>
<comment type="caution">
    <text evidence="3">The sequence shown here is derived from an EMBL/GenBank/DDBJ whole genome shotgun (WGS) entry which is preliminary data.</text>
</comment>
<evidence type="ECO:0000313" key="3">
    <source>
        <dbReference type="EMBL" id="GJM63716.1"/>
    </source>
</evidence>
<dbReference type="InterPro" id="IPR054828">
    <property type="entry name" value="Vit_B12_bind_prot"/>
</dbReference>
<dbReference type="InterPro" id="IPR050902">
    <property type="entry name" value="ABC_Transporter_SBP"/>
</dbReference>
<dbReference type="RefSeq" id="WP_338238845.1">
    <property type="nucleotide sequence ID" value="NZ_BQKE01000003.1"/>
</dbReference>
<gene>
    <name evidence="3" type="primary">fecB</name>
    <name evidence="3" type="ORF">PEDI_42680</name>
</gene>
<reference evidence="3 4" key="1">
    <citation type="submission" date="2021-12" db="EMBL/GenBank/DDBJ databases">
        <title>Genome sequencing of bacteria with rrn-lacking chromosome and rrn-plasmid.</title>
        <authorList>
            <person name="Anda M."/>
            <person name="Iwasaki W."/>
        </authorList>
    </citation>
    <scope>NUCLEOTIDE SEQUENCE [LARGE SCALE GENOMIC DNA]</scope>
    <source>
        <strain evidence="3 4">NBRC 15940</strain>
    </source>
</reference>
<dbReference type="PANTHER" id="PTHR30535:SF35">
    <property type="entry name" value="PERIPLASMIC BINDING PROTEIN"/>
    <property type="match status" value="1"/>
</dbReference>
<dbReference type="PANTHER" id="PTHR30535">
    <property type="entry name" value="VITAMIN B12-BINDING PROTEIN"/>
    <property type="match status" value="1"/>
</dbReference>
<accession>A0AAN5ANV9</accession>
<dbReference type="Proteomes" id="UP001310022">
    <property type="component" value="Unassembled WGS sequence"/>
</dbReference>
<proteinExistence type="predicted"/>
<name>A0AAN5ANV9_9BACT</name>
<keyword evidence="1" id="KW-0732">Signal</keyword>
<keyword evidence="4" id="KW-1185">Reference proteome</keyword>
<dbReference type="SUPFAM" id="SSF53807">
    <property type="entry name" value="Helical backbone' metal receptor"/>
    <property type="match status" value="1"/>
</dbReference>
<dbReference type="NCBIfam" id="NF038402">
    <property type="entry name" value="TroA_like"/>
    <property type="match status" value="1"/>
</dbReference>
<dbReference type="EMBL" id="BQKE01000003">
    <property type="protein sequence ID" value="GJM63716.1"/>
    <property type="molecule type" value="Genomic_DNA"/>
</dbReference>
<dbReference type="InterPro" id="IPR002491">
    <property type="entry name" value="ABC_transptr_periplasmic_BD"/>
</dbReference>
<sequence>MPVENIFFPTKEYNTLASLPKDILSVVPSITELLFDLGLGDKIVGRTKFCIEPREQVEPIPTFGGTKNLWREKILQQKDVVLIANKEENLKEDIEFLKGKIPILLTDYESLEQSLESIAWLAEILGVKKAGKQLLGSIKSNSTPKTQGSMKVLYLIWQEPYMTVGKDTYIFDLLAQGGLPHMVFSESDSRYPEISSHQLAQADIILLSTEPFPFKEKHRRNLEKALAKPVVLVSGEDFSWPGHRIPHAFRCMEKLASK</sequence>
<organism evidence="3 4">
    <name type="scientific">Persicobacter diffluens</name>
    <dbReference type="NCBI Taxonomy" id="981"/>
    <lineage>
        <taxon>Bacteria</taxon>
        <taxon>Pseudomonadati</taxon>
        <taxon>Bacteroidota</taxon>
        <taxon>Cytophagia</taxon>
        <taxon>Cytophagales</taxon>
        <taxon>Persicobacteraceae</taxon>
        <taxon>Persicobacter</taxon>
    </lineage>
</organism>
<evidence type="ECO:0000259" key="2">
    <source>
        <dbReference type="Pfam" id="PF01497"/>
    </source>
</evidence>
<dbReference type="Pfam" id="PF01497">
    <property type="entry name" value="Peripla_BP_2"/>
    <property type="match status" value="1"/>
</dbReference>
<evidence type="ECO:0000256" key="1">
    <source>
        <dbReference type="ARBA" id="ARBA00022729"/>
    </source>
</evidence>
<dbReference type="AlphaFoldDB" id="A0AAN5ANV9"/>